<gene>
    <name evidence="1" type="ORF">HRE60_10155</name>
</gene>
<geneLocation type="plasmid" evidence="1 2">
    <name>pIKMIN-B501</name>
</geneLocation>
<dbReference type="AlphaFoldDB" id="A0A7L6WN46"/>
<dbReference type="InterPro" id="IPR017439">
    <property type="entry name" value="Amidohydrolase"/>
</dbReference>
<dbReference type="PANTHER" id="PTHR11014">
    <property type="entry name" value="PEPTIDASE M20 FAMILY MEMBER"/>
    <property type="match status" value="1"/>
</dbReference>
<sequence length="364" mass="41991">MVEMTSDRLFSHYEHLHRRPEPGFSEEKTKCYIKDFLSPYPELKKFSEGKMGLIYQYVGRKEEKHHYDLAFRAELDAVEMDEFYGTYYHGCGHDAHTSIQLELITYVCRNKPKLNVLFIFQASEEKYGGAKEVCKFLKDKRISISRIYALHVTSDLYPNFVSINKGDILAAGLTCHLKLSLKNSGHVSNHGDSAASLFSKLVLLSESLDELDCHCRITNFSTNGSHNVSPTEIKFNITFRGKSSDICKQQHQKFLDQLNVEYQNEVIMNYPLLHNNTMLYEWVEQVFSQSKVIKTLKTPFLFSCDDFAFYGKELDVPTCYFFIGAYSQGHPIHSNEFITPKASLLRGLYVMTLLIEKENERING</sequence>
<name>A0A7L6WN46_STRSL</name>
<keyword evidence="1" id="KW-0614">Plasmid</keyword>
<dbReference type="Pfam" id="PF01546">
    <property type="entry name" value="Peptidase_M20"/>
    <property type="match status" value="1"/>
</dbReference>
<dbReference type="PANTHER" id="PTHR11014:SF63">
    <property type="entry name" value="METALLOPEPTIDASE, PUTATIVE (AFU_ORTHOLOGUE AFUA_6G09600)-RELATED"/>
    <property type="match status" value="1"/>
</dbReference>
<protein>
    <submittedName>
        <fullName evidence="1">M20/M25/M40 family metallo-hydrolase</fullName>
    </submittedName>
</protein>
<keyword evidence="1" id="KW-0378">Hydrolase</keyword>
<evidence type="ECO:0000313" key="2">
    <source>
        <dbReference type="Proteomes" id="UP000516705"/>
    </source>
</evidence>
<organism evidence="1 2">
    <name type="scientific">Streptococcus salivarius</name>
    <dbReference type="NCBI Taxonomy" id="1304"/>
    <lineage>
        <taxon>Bacteria</taxon>
        <taxon>Bacillati</taxon>
        <taxon>Bacillota</taxon>
        <taxon>Bacilli</taxon>
        <taxon>Lactobacillales</taxon>
        <taxon>Streptococcaceae</taxon>
        <taxon>Streptococcus</taxon>
    </lineage>
</organism>
<evidence type="ECO:0000313" key="1">
    <source>
        <dbReference type="EMBL" id="QMI52036.1"/>
    </source>
</evidence>
<dbReference type="EMBL" id="CP054154">
    <property type="protein sequence ID" value="QMI52036.1"/>
    <property type="molecule type" value="Genomic_DNA"/>
</dbReference>
<dbReference type="SUPFAM" id="SSF53187">
    <property type="entry name" value="Zn-dependent exopeptidases"/>
    <property type="match status" value="1"/>
</dbReference>
<proteinExistence type="predicted"/>
<dbReference type="Proteomes" id="UP000516705">
    <property type="component" value="Plasmid pIKMIN-B501"/>
</dbReference>
<dbReference type="RefSeq" id="WP_181671413.1">
    <property type="nucleotide sequence ID" value="NZ_CP054154.1"/>
</dbReference>
<dbReference type="GO" id="GO:0016787">
    <property type="term" value="F:hydrolase activity"/>
    <property type="evidence" value="ECO:0007669"/>
    <property type="project" value="UniProtKB-KW"/>
</dbReference>
<dbReference type="Gene3D" id="3.40.630.10">
    <property type="entry name" value="Zn peptidases"/>
    <property type="match status" value="1"/>
</dbReference>
<dbReference type="Gene3D" id="3.30.70.360">
    <property type="match status" value="1"/>
</dbReference>
<accession>A0A7L6WN46</accession>
<reference evidence="1 2" key="1">
    <citation type="journal article" date="2020" name="Microbiol. Resour. Announc.">
        <title>Complete Genome Sequence of Streptococcus salivarius DB-B5, a Novel Probiotic Candidate Isolated from the Supragingival Plaque of a Healthy Female Subject.</title>
        <authorList>
            <person name="Fields F.R."/>
            <person name="Li X."/>
            <person name="Navarre W.W."/>
            <person name="Naito M."/>
        </authorList>
    </citation>
    <scope>NUCLEOTIDE SEQUENCE [LARGE SCALE GENOMIC DNA]</scope>
    <source>
        <strain evidence="1 2">DB-B5</strain>
        <plasmid evidence="1 2">pIKMIN-B501</plasmid>
    </source>
</reference>
<dbReference type="InterPro" id="IPR002933">
    <property type="entry name" value="Peptidase_M20"/>
</dbReference>